<accession>A0AAW1SHQ5</accession>
<feature type="domain" description="FAD-binding FR-type" evidence="8">
    <location>
        <begin position="294"/>
        <end position="398"/>
    </location>
</feature>
<evidence type="ECO:0000256" key="6">
    <source>
        <dbReference type="SAM" id="MobiDB-lite"/>
    </source>
</evidence>
<feature type="transmembrane region" description="Helical" evidence="7">
    <location>
        <begin position="253"/>
        <end position="271"/>
    </location>
</feature>
<dbReference type="InterPro" id="IPR050369">
    <property type="entry name" value="RBOH/FRE"/>
</dbReference>
<dbReference type="CDD" id="cd06186">
    <property type="entry name" value="NOX_Duox_like_FAD_NADP"/>
    <property type="match status" value="1"/>
</dbReference>
<dbReference type="InterPro" id="IPR017927">
    <property type="entry name" value="FAD-bd_FR_type"/>
</dbReference>
<dbReference type="Proteomes" id="UP001445335">
    <property type="component" value="Unassembled WGS sequence"/>
</dbReference>
<dbReference type="Pfam" id="PF08022">
    <property type="entry name" value="FAD_binding_8"/>
    <property type="match status" value="1"/>
</dbReference>
<dbReference type="PANTHER" id="PTHR11972:SF69">
    <property type="entry name" value="FERRIC REDUCTION OXIDASE 6-RELATED"/>
    <property type="match status" value="1"/>
</dbReference>
<evidence type="ECO:0000256" key="3">
    <source>
        <dbReference type="ARBA" id="ARBA00022989"/>
    </source>
</evidence>
<dbReference type="PROSITE" id="PS51384">
    <property type="entry name" value="FAD_FR"/>
    <property type="match status" value="1"/>
</dbReference>
<feature type="transmembrane region" description="Helical" evidence="7">
    <location>
        <begin position="12"/>
        <end position="34"/>
    </location>
</feature>
<feature type="compositionally biased region" description="Pro residues" evidence="6">
    <location>
        <begin position="643"/>
        <end position="652"/>
    </location>
</feature>
<feature type="transmembrane region" description="Helical" evidence="7">
    <location>
        <begin position="186"/>
        <end position="205"/>
    </location>
</feature>
<evidence type="ECO:0000256" key="4">
    <source>
        <dbReference type="ARBA" id="ARBA00023002"/>
    </source>
</evidence>
<keyword evidence="2 7" id="KW-0812">Transmembrane</keyword>
<feature type="transmembrane region" description="Helical" evidence="7">
    <location>
        <begin position="115"/>
        <end position="134"/>
    </location>
</feature>
<dbReference type="Pfam" id="PF01794">
    <property type="entry name" value="Ferric_reduct"/>
    <property type="match status" value="1"/>
</dbReference>
<feature type="transmembrane region" description="Helical" evidence="7">
    <location>
        <begin position="588"/>
        <end position="613"/>
    </location>
</feature>
<gene>
    <name evidence="9" type="ORF">WJX81_007894</name>
</gene>
<dbReference type="GO" id="GO:0016491">
    <property type="term" value="F:oxidoreductase activity"/>
    <property type="evidence" value="ECO:0007669"/>
    <property type="project" value="UniProtKB-KW"/>
</dbReference>
<dbReference type="InterPro" id="IPR013130">
    <property type="entry name" value="Fe3_Rdtase_TM_dom"/>
</dbReference>
<evidence type="ECO:0000256" key="1">
    <source>
        <dbReference type="ARBA" id="ARBA00004141"/>
    </source>
</evidence>
<dbReference type="Gene3D" id="3.40.50.80">
    <property type="entry name" value="Nucleotide-binding domain of ferredoxin-NADP reductase (FNR) module"/>
    <property type="match status" value="2"/>
</dbReference>
<feature type="transmembrane region" description="Helical" evidence="7">
    <location>
        <begin position="543"/>
        <end position="568"/>
    </location>
</feature>
<protein>
    <recommendedName>
        <fullName evidence="8">FAD-binding FR-type domain-containing protein</fullName>
    </recommendedName>
</protein>
<keyword evidence="5 7" id="KW-0472">Membrane</keyword>
<dbReference type="InterPro" id="IPR013112">
    <property type="entry name" value="FAD-bd_8"/>
</dbReference>
<evidence type="ECO:0000313" key="10">
    <source>
        <dbReference type="Proteomes" id="UP001445335"/>
    </source>
</evidence>
<keyword evidence="4" id="KW-0560">Oxidoreductase</keyword>
<name>A0AAW1SHQ5_9CHLO</name>
<evidence type="ECO:0000256" key="2">
    <source>
        <dbReference type="ARBA" id="ARBA00022692"/>
    </source>
</evidence>
<dbReference type="SUPFAM" id="SSF52343">
    <property type="entry name" value="Ferredoxin reductase-like, C-terminal NADP-linked domain"/>
    <property type="match status" value="1"/>
</dbReference>
<evidence type="ECO:0000259" key="8">
    <source>
        <dbReference type="PROSITE" id="PS51384"/>
    </source>
</evidence>
<feature type="compositionally biased region" description="Low complexity" evidence="6">
    <location>
        <begin position="627"/>
        <end position="642"/>
    </location>
</feature>
<evidence type="ECO:0000256" key="7">
    <source>
        <dbReference type="SAM" id="Phobius"/>
    </source>
</evidence>
<dbReference type="SFLD" id="SFLDS00052">
    <property type="entry name" value="Ferric_Reductase_Domain"/>
    <property type="match status" value="1"/>
</dbReference>
<dbReference type="PANTHER" id="PTHR11972">
    <property type="entry name" value="NADPH OXIDASE"/>
    <property type="match status" value="1"/>
</dbReference>
<organism evidence="9 10">
    <name type="scientific">Elliptochloris bilobata</name>
    <dbReference type="NCBI Taxonomy" id="381761"/>
    <lineage>
        <taxon>Eukaryota</taxon>
        <taxon>Viridiplantae</taxon>
        <taxon>Chlorophyta</taxon>
        <taxon>core chlorophytes</taxon>
        <taxon>Trebouxiophyceae</taxon>
        <taxon>Trebouxiophyceae incertae sedis</taxon>
        <taxon>Elliptochloris clade</taxon>
        <taxon>Elliptochloris</taxon>
    </lineage>
</organism>
<dbReference type="SFLD" id="SFLDG01168">
    <property type="entry name" value="Ferric_reductase_subgroup_(FRE"/>
    <property type="match status" value="1"/>
</dbReference>
<comment type="caution">
    <text evidence="9">The sequence shown here is derived from an EMBL/GenBank/DDBJ whole genome shotgun (WGS) entry which is preliminary data.</text>
</comment>
<dbReference type="GO" id="GO:0005886">
    <property type="term" value="C:plasma membrane"/>
    <property type="evidence" value="ECO:0007669"/>
    <property type="project" value="TreeGrafter"/>
</dbReference>
<feature type="transmembrane region" description="Helical" evidence="7">
    <location>
        <begin position="225"/>
        <end position="246"/>
    </location>
</feature>
<keyword evidence="10" id="KW-1185">Reference proteome</keyword>
<dbReference type="AlphaFoldDB" id="A0AAW1SHQ5"/>
<sequence length="743" mass="80330">MDTPSTGAKYAATVYVQWGLTTLAALLTLAYSAVSSHIPFQAPPAKLQRGDSEEPLLKHGHPAPCRLRLLAKRTVWYQLPPRRFWVWACGGLSAFDAIIIVAWTALNVVYVWQRVAFILPLFKQFASLGLFPDWNAWQRMLAAVSGALGWAASLDILLLFYPVPRSCFLNRLLGAGFPLLIKYHRWLGHGTMWLLTLHGWGYYALWISEADWLRGLQWDRNGTNMLAGTLSWLAGCALWVTSLAWVRRNYFELFYRTHILGFLGFMVFGFAHHVSLWAYTLPGVLLYMVDLAFRVLQQAQPIHITRCDMSVDGSLVTVHFRAGPFTPIHAIQDLFVGVEDLSPVQWHPFTSRAGPEPHTLLAHVKGYGPWTQGLIKQLEATGEAVVRVDGPYGGDIPPEWLHYSRLVIFAGGIGVTPVLGILHDIHSRRAALDAGDAKASACDPPPPERVHLVFAASSHAELALLDCSLLADARERGWLDVCLHKTGRHAPLAEPTKAEPTQAAPELAPHDSASDLTLASRASKRLKAMLAAKTPRRRLIVPYTFGGAHLALSNLLCLVGAVLGGAGAWALQRSGPELFASDKGAPDWLVGMLLLAGSCGGAMLLPLLATLPFHVAWARQERREAAAAEAAAGSSSDGTGSPPLSPPSPLPAGPGLGHSNLTLGRRDEESGVRLPPVAVVPGRPDIASVLAEVCELAGAGAEVGVLAAGPESMVYAVKEACAVHNASSCTAPYLDFCQHTFNL</sequence>
<feature type="transmembrane region" description="Helical" evidence="7">
    <location>
        <begin position="140"/>
        <end position="161"/>
    </location>
</feature>
<keyword evidence="3 7" id="KW-1133">Transmembrane helix</keyword>
<feature type="region of interest" description="Disordered" evidence="6">
    <location>
        <begin position="626"/>
        <end position="669"/>
    </location>
</feature>
<comment type="subcellular location">
    <subcellularLocation>
        <location evidence="1">Membrane</location>
        <topology evidence="1">Multi-pass membrane protein</topology>
    </subcellularLocation>
</comment>
<proteinExistence type="predicted"/>
<evidence type="ECO:0000313" key="9">
    <source>
        <dbReference type="EMBL" id="KAK9845990.1"/>
    </source>
</evidence>
<feature type="transmembrane region" description="Helical" evidence="7">
    <location>
        <begin position="84"/>
        <end position="103"/>
    </location>
</feature>
<reference evidence="9 10" key="1">
    <citation type="journal article" date="2024" name="Nat. Commun.">
        <title>Phylogenomics reveals the evolutionary origins of lichenization in chlorophyte algae.</title>
        <authorList>
            <person name="Puginier C."/>
            <person name="Libourel C."/>
            <person name="Otte J."/>
            <person name="Skaloud P."/>
            <person name="Haon M."/>
            <person name="Grisel S."/>
            <person name="Petersen M."/>
            <person name="Berrin J.G."/>
            <person name="Delaux P.M."/>
            <person name="Dal Grande F."/>
            <person name="Keller J."/>
        </authorList>
    </citation>
    <scope>NUCLEOTIDE SEQUENCE [LARGE SCALE GENOMIC DNA]</scope>
    <source>
        <strain evidence="9 10">SAG 245.80</strain>
    </source>
</reference>
<evidence type="ECO:0000256" key="5">
    <source>
        <dbReference type="ARBA" id="ARBA00023136"/>
    </source>
</evidence>
<dbReference type="InterPro" id="IPR039261">
    <property type="entry name" value="FNR_nucleotide-bd"/>
</dbReference>
<dbReference type="EMBL" id="JALJOU010000002">
    <property type="protein sequence ID" value="KAK9845990.1"/>
    <property type="molecule type" value="Genomic_DNA"/>
</dbReference>